<name>A0A2N8HG73_9BACT</name>
<dbReference type="Proteomes" id="UP000236000">
    <property type="component" value="Unassembled WGS sequence"/>
</dbReference>
<organism evidence="1 2">
    <name type="scientific">Akkermansia muciniphila</name>
    <dbReference type="NCBI Taxonomy" id="239935"/>
    <lineage>
        <taxon>Bacteria</taxon>
        <taxon>Pseudomonadati</taxon>
        <taxon>Verrucomicrobiota</taxon>
        <taxon>Verrucomicrobiia</taxon>
        <taxon>Verrucomicrobiales</taxon>
        <taxon>Akkermansiaceae</taxon>
        <taxon>Akkermansia</taxon>
    </lineage>
</organism>
<reference evidence="1 2" key="1">
    <citation type="journal article" date="2017" name="BMC Genomics">
        <title>Genome sequencing of 39 Akkermansia muciniphila isolates reveals its population structure, genomic and functional diverisity, and global distribution in mammalian gut microbiotas.</title>
        <authorList>
            <person name="Guo X."/>
            <person name="Li S."/>
            <person name="Zhang J."/>
            <person name="Wu F."/>
            <person name="Li X."/>
            <person name="Wu D."/>
            <person name="Zhang M."/>
            <person name="Ou Z."/>
            <person name="Jie Z."/>
            <person name="Yan Q."/>
            <person name="Li P."/>
            <person name="Yi J."/>
            <person name="Peng Y."/>
        </authorList>
    </citation>
    <scope>NUCLEOTIDE SEQUENCE [LARGE SCALE GENOMIC DNA]</scope>
    <source>
        <strain evidence="1 2">GP24</strain>
    </source>
</reference>
<protein>
    <submittedName>
        <fullName evidence="1">Uncharacterized protein</fullName>
    </submittedName>
</protein>
<gene>
    <name evidence="1" type="ORF">CXU22_01650</name>
</gene>
<comment type="caution">
    <text evidence="1">The sequence shown here is derived from an EMBL/GenBank/DDBJ whole genome shotgun (WGS) entry which is preliminary data.</text>
</comment>
<evidence type="ECO:0000313" key="2">
    <source>
        <dbReference type="Proteomes" id="UP000236000"/>
    </source>
</evidence>
<evidence type="ECO:0000313" key="1">
    <source>
        <dbReference type="EMBL" id="PNC19742.1"/>
    </source>
</evidence>
<accession>A0A2N8HG73</accession>
<sequence length="110" mass="12095">MCSGVCAVVQAADAELPQGLEKREARGRITYEGGDGSSFEKAVVIVGAKNSMDGVPAESKWLEKKYRNYVKLKQALMEHEGKSFDVITIKTKKGKEVVVYFDISGFFGKN</sequence>
<dbReference type="AlphaFoldDB" id="A0A2N8HG73"/>
<proteinExistence type="predicted"/>
<dbReference type="EMBL" id="PJKA01000003">
    <property type="protein sequence ID" value="PNC19742.1"/>
    <property type="molecule type" value="Genomic_DNA"/>
</dbReference>